<gene>
    <name evidence="3" type="ORF">SRIMR7_18960</name>
</gene>
<evidence type="ECO:0008006" key="5">
    <source>
        <dbReference type="Google" id="ProtNLM"/>
    </source>
</evidence>
<evidence type="ECO:0000256" key="2">
    <source>
        <dbReference type="SAM" id="Phobius"/>
    </source>
</evidence>
<name>A0ABY3Z2Q3_STRRM</name>
<protein>
    <recommendedName>
        <fullName evidence="5">DUF2637 domain-containing protein</fullName>
    </recommendedName>
</protein>
<sequence length="416" mass="46518">MTSAADVEAADRTLTIGSWTITIGAIVYSVLTVTPLMAGHTAPGWVWTAPILPLVVDSAVVIVVRLDAALARLHAQAARDGATPRRSVWPFLLRWLTGLMTLVLNVGDSALRGDLVGVGVHIPAPLLLIVNAEAALAYRRAIAAALVRIEREQRERQEREQAARQERERLAREERERERERRERLAREEREQAERLERERREHEAAEQRQAREHAAALERERLASQERRAEAERQEAARIREEERTERLAREEREREERRREQAAHQAREQARIEREQRERQERERLVRERSHTADAQPAKITMNTAAEAVNTPAPAPVNTSVRTAEAAREHPAAAVHAAAPAAAMPGMNSAVNTGPKPVNTAKLSEDEALEAVRQSLADGLTVREAADRTGWSVGWVSARYRDLRAAQQPTAGAA</sequence>
<keyword evidence="2" id="KW-1133">Transmembrane helix</keyword>
<organism evidence="3 4">
    <name type="scientific">Streptomyces rimosus subsp. rimosus</name>
    <dbReference type="NCBI Taxonomy" id="132474"/>
    <lineage>
        <taxon>Bacteria</taxon>
        <taxon>Bacillati</taxon>
        <taxon>Actinomycetota</taxon>
        <taxon>Actinomycetes</taxon>
        <taxon>Kitasatosporales</taxon>
        <taxon>Streptomycetaceae</taxon>
        <taxon>Streptomyces</taxon>
    </lineage>
</organism>
<reference evidence="3 4" key="1">
    <citation type="submission" date="2022-03" db="EMBL/GenBank/DDBJ databases">
        <title>Complete genome of Streptomyces rimosus ssp. rimosus R7 (=ATCC 10970).</title>
        <authorList>
            <person name="Beganovic S."/>
            <person name="Ruckert C."/>
            <person name="Busche T."/>
            <person name="Kalinowski J."/>
            <person name="Wittmann C."/>
        </authorList>
    </citation>
    <scope>NUCLEOTIDE SEQUENCE [LARGE SCALE GENOMIC DNA]</scope>
    <source>
        <strain evidence="3 4">R7</strain>
    </source>
</reference>
<feature type="transmembrane region" description="Helical" evidence="2">
    <location>
        <begin position="87"/>
        <end position="106"/>
    </location>
</feature>
<keyword evidence="2" id="KW-0472">Membrane</keyword>
<feature type="region of interest" description="Disordered" evidence="1">
    <location>
        <begin position="181"/>
        <end position="340"/>
    </location>
</feature>
<dbReference type="RefSeq" id="WP_003983514.1">
    <property type="nucleotide sequence ID" value="NZ_CP043497.1"/>
</dbReference>
<evidence type="ECO:0000313" key="4">
    <source>
        <dbReference type="Proteomes" id="UP000829494"/>
    </source>
</evidence>
<feature type="transmembrane region" description="Helical" evidence="2">
    <location>
        <begin position="118"/>
        <end position="138"/>
    </location>
</feature>
<dbReference type="GeneID" id="66856667"/>
<proteinExistence type="predicted"/>
<feature type="transmembrane region" description="Helical" evidence="2">
    <location>
        <begin position="44"/>
        <end position="66"/>
    </location>
</feature>
<feature type="compositionally biased region" description="Basic and acidic residues" evidence="1">
    <location>
        <begin position="181"/>
        <end position="294"/>
    </location>
</feature>
<evidence type="ECO:0000256" key="1">
    <source>
        <dbReference type="SAM" id="MobiDB-lite"/>
    </source>
</evidence>
<keyword evidence="4" id="KW-1185">Reference proteome</keyword>
<feature type="transmembrane region" description="Helical" evidence="2">
    <location>
        <begin position="16"/>
        <end position="38"/>
    </location>
</feature>
<evidence type="ECO:0000313" key="3">
    <source>
        <dbReference type="EMBL" id="UNZ04240.1"/>
    </source>
</evidence>
<dbReference type="EMBL" id="CP094298">
    <property type="protein sequence ID" value="UNZ04240.1"/>
    <property type="molecule type" value="Genomic_DNA"/>
</dbReference>
<keyword evidence="2" id="KW-0812">Transmembrane</keyword>
<accession>A0ABY3Z2Q3</accession>
<dbReference type="Proteomes" id="UP000829494">
    <property type="component" value="Chromosome"/>
</dbReference>